<organism evidence="3">
    <name type="scientific">viral metagenome</name>
    <dbReference type="NCBI Taxonomy" id="1070528"/>
    <lineage>
        <taxon>unclassified sequences</taxon>
        <taxon>metagenomes</taxon>
        <taxon>organismal metagenomes</taxon>
    </lineage>
</organism>
<dbReference type="AlphaFoldDB" id="A0A6M3XG09"/>
<dbReference type="EMBL" id="MT144658">
    <property type="protein sequence ID" value="QJH96666.1"/>
    <property type="molecule type" value="Genomic_DNA"/>
</dbReference>
<proteinExistence type="predicted"/>
<name>A0A6M3XG09_9ZZZZ</name>
<dbReference type="EMBL" id="MT142450">
    <property type="protein sequence ID" value="QJA81186.1"/>
    <property type="molecule type" value="Genomic_DNA"/>
</dbReference>
<gene>
    <name evidence="2" type="ORF">MM415A00575_0022</name>
    <name evidence="1" type="ORF">MM415B00170_0027</name>
    <name evidence="3" type="ORF">TM448B00791_0004</name>
</gene>
<dbReference type="EMBL" id="MT141575">
    <property type="protein sequence ID" value="QJA67718.1"/>
    <property type="molecule type" value="Genomic_DNA"/>
</dbReference>
<sequence>MKFRTTKQGVAICPFFTWTSEDKALIERQGHSENDVSLTLCVHPDNPNDYEGNCNKTNCPLSKLQRIMLAKEQEKP</sequence>
<evidence type="ECO:0000313" key="3">
    <source>
        <dbReference type="EMBL" id="QJH96666.1"/>
    </source>
</evidence>
<reference evidence="3" key="1">
    <citation type="submission" date="2020-03" db="EMBL/GenBank/DDBJ databases">
        <title>The deep terrestrial virosphere.</title>
        <authorList>
            <person name="Holmfeldt K."/>
            <person name="Nilsson E."/>
            <person name="Simone D."/>
            <person name="Lopez-Fernandez M."/>
            <person name="Wu X."/>
            <person name="de Brujin I."/>
            <person name="Lundin D."/>
            <person name="Andersson A."/>
            <person name="Bertilsson S."/>
            <person name="Dopson M."/>
        </authorList>
    </citation>
    <scope>NUCLEOTIDE SEQUENCE</scope>
    <source>
        <strain evidence="2">MM415A00575</strain>
        <strain evidence="1">MM415B00170</strain>
        <strain evidence="3">TM448B00791</strain>
    </source>
</reference>
<evidence type="ECO:0000313" key="1">
    <source>
        <dbReference type="EMBL" id="QJA67718.1"/>
    </source>
</evidence>
<accession>A0A6M3XG09</accession>
<protein>
    <submittedName>
        <fullName evidence="3">Uncharacterized protein</fullName>
    </submittedName>
</protein>
<evidence type="ECO:0000313" key="2">
    <source>
        <dbReference type="EMBL" id="QJA81186.1"/>
    </source>
</evidence>